<dbReference type="PANTHER" id="PTHR33463">
    <property type="entry name" value="NB-ARC DOMAIN-CONTAINING PROTEIN-RELATED"/>
    <property type="match status" value="1"/>
</dbReference>
<dbReference type="GO" id="GO:0043531">
    <property type="term" value="F:ADP binding"/>
    <property type="evidence" value="ECO:0007669"/>
    <property type="project" value="InterPro"/>
</dbReference>
<reference evidence="2 3" key="1">
    <citation type="journal article" date="2020" name="IScience">
        <title>Genome Sequencing of the Endangered Kingdonia uniflora (Circaeasteraceae, Ranunculales) Reveals Potential Mechanisms of Evolutionary Specialization.</title>
        <authorList>
            <person name="Sun Y."/>
            <person name="Deng T."/>
            <person name="Zhang A."/>
            <person name="Moore M.J."/>
            <person name="Landis J.B."/>
            <person name="Lin N."/>
            <person name="Zhang H."/>
            <person name="Zhang X."/>
            <person name="Huang J."/>
            <person name="Zhang X."/>
            <person name="Sun H."/>
            <person name="Wang H."/>
        </authorList>
    </citation>
    <scope>NUCLEOTIDE SEQUENCE [LARGE SCALE GENOMIC DNA]</scope>
    <source>
        <strain evidence="2">TB1705</strain>
        <tissue evidence="2">Leaf</tissue>
    </source>
</reference>
<dbReference type="Proteomes" id="UP000541444">
    <property type="component" value="Unassembled WGS sequence"/>
</dbReference>
<dbReference type="OrthoDB" id="1898799at2759"/>
<gene>
    <name evidence="2" type="ORF">GIB67_013111</name>
</gene>
<evidence type="ECO:0000313" key="2">
    <source>
        <dbReference type="EMBL" id="KAF6168729.1"/>
    </source>
</evidence>
<dbReference type="Pfam" id="PF00931">
    <property type="entry name" value="NB-ARC"/>
    <property type="match status" value="1"/>
</dbReference>
<dbReference type="AlphaFoldDB" id="A0A7J7NNG3"/>
<sequence length="111" mass="12563">MGGVGKTTLMKEIRKQVEETMLFDKVVFATVSQNSDLRGIQTQIAESLGMKIEEQNIAARTAKLSARLKQEKNILLMLDDLWTRLELSDVGIDLDKGQLQSDNHLKEIRCM</sequence>
<feature type="domain" description="NB-ARC" evidence="1">
    <location>
        <begin position="1"/>
        <end position="98"/>
    </location>
</feature>
<comment type="caution">
    <text evidence="2">The sequence shown here is derived from an EMBL/GenBank/DDBJ whole genome shotgun (WGS) entry which is preliminary data.</text>
</comment>
<dbReference type="EMBL" id="JACGCM010000684">
    <property type="protein sequence ID" value="KAF6168729.1"/>
    <property type="molecule type" value="Genomic_DNA"/>
</dbReference>
<dbReference type="PANTHER" id="PTHR33463:SF218">
    <property type="entry name" value="DISEASE RESISTANCE PROTEIN RPS2-LIKE"/>
    <property type="match status" value="1"/>
</dbReference>
<dbReference type="InterPro" id="IPR027417">
    <property type="entry name" value="P-loop_NTPase"/>
</dbReference>
<dbReference type="InterPro" id="IPR050905">
    <property type="entry name" value="Plant_NBS-LRR"/>
</dbReference>
<keyword evidence="3" id="KW-1185">Reference proteome</keyword>
<dbReference type="InterPro" id="IPR002182">
    <property type="entry name" value="NB-ARC"/>
</dbReference>
<evidence type="ECO:0000259" key="1">
    <source>
        <dbReference type="Pfam" id="PF00931"/>
    </source>
</evidence>
<organism evidence="2 3">
    <name type="scientific">Kingdonia uniflora</name>
    <dbReference type="NCBI Taxonomy" id="39325"/>
    <lineage>
        <taxon>Eukaryota</taxon>
        <taxon>Viridiplantae</taxon>
        <taxon>Streptophyta</taxon>
        <taxon>Embryophyta</taxon>
        <taxon>Tracheophyta</taxon>
        <taxon>Spermatophyta</taxon>
        <taxon>Magnoliopsida</taxon>
        <taxon>Ranunculales</taxon>
        <taxon>Circaeasteraceae</taxon>
        <taxon>Kingdonia</taxon>
    </lineage>
</organism>
<dbReference type="SUPFAM" id="SSF52540">
    <property type="entry name" value="P-loop containing nucleoside triphosphate hydrolases"/>
    <property type="match status" value="1"/>
</dbReference>
<evidence type="ECO:0000313" key="3">
    <source>
        <dbReference type="Proteomes" id="UP000541444"/>
    </source>
</evidence>
<dbReference type="Gene3D" id="3.40.50.300">
    <property type="entry name" value="P-loop containing nucleotide triphosphate hydrolases"/>
    <property type="match status" value="1"/>
</dbReference>
<name>A0A7J7NNG3_9MAGN</name>
<accession>A0A7J7NNG3</accession>
<proteinExistence type="predicted"/>
<protein>
    <recommendedName>
        <fullName evidence="1">NB-ARC domain-containing protein</fullName>
    </recommendedName>
</protein>